<keyword evidence="4" id="KW-1185">Reference proteome</keyword>
<dbReference type="SUPFAM" id="SSF53300">
    <property type="entry name" value="vWA-like"/>
    <property type="match status" value="1"/>
</dbReference>
<dbReference type="EMBL" id="AP014879">
    <property type="protein sequence ID" value="BAV34802.1"/>
    <property type="molecule type" value="Genomic_DNA"/>
</dbReference>
<dbReference type="AlphaFoldDB" id="A0A1B4XJ27"/>
<feature type="domain" description="VWFA" evidence="2">
    <location>
        <begin position="529"/>
        <end position="710"/>
    </location>
</feature>
<evidence type="ECO:0000313" key="3">
    <source>
        <dbReference type="EMBL" id="BAV34802.1"/>
    </source>
</evidence>
<dbReference type="Gene3D" id="3.40.50.410">
    <property type="entry name" value="von Willebrand factor, type A domain"/>
    <property type="match status" value="1"/>
</dbReference>
<dbReference type="RefSeq" id="WP_096361506.1">
    <property type="nucleotide sequence ID" value="NZ_AP014879.1"/>
</dbReference>
<sequence>MSTQSLTVIELEARLDEALDPVLSSRRTAAPLARALVELERAQQDFVLHWVDIIIKTNAEMAYQFAARAPEAFRLMPLPAIEAWIIQAMDVYDKQGLYPGCSAFGELQAFAAETAEAAHSMALEEIQHVLELFVQGLAGRPLKVEAAADTYTDTATLFLPARLHRFTERHDNFRLYKAMAAHLWAQTWYGTWRLAPGMPALTETLAACGDVEKATRLFHALETLRLNACIARELPGLHRDMQEVQRLCGEVSYPDAWKPALQRLTDPAASASDSMALLPALLAGEIPAPFCFQGILLPERAQQAMQERLAREKELFREALGQLGGETAGQKPETETDSTQSTRQYAIEQVPDPDHPGQFIFQLLLDGQPVQPLADMRTLMNSILQDLGQIPEDYLVAAGAGGYRRQADEKRPEDVWKGTYHEEGAFLYNEWDHRRNHYRKHWCVLRELDVHPAPEPFVARTLAKYRGVLPQLRKTFEALRGENKLLKKQINGDDVDFDALVEARADMQSGMELSERLFTKLHKFERDIAVMFMVDMSGSTKGWINDAERESLVLLCEALEILGDRYAIYGFSGMTRKRCELYRIKRFDEPYSDDVRSRIAGIQPQDYTRMGVTIRHLTKLLNDIEARTKLLITLSDGKPDDYDGYRGEYGIEDTRMSLIEAKRAGIHPFCITIDEAARDYLPHMYGAVNWTLVDDVRKLPLKVSDIYRRLTL</sequence>
<name>A0A1B4XJ27_9GAMM</name>
<feature type="region of interest" description="Disordered" evidence="1">
    <location>
        <begin position="322"/>
        <end position="341"/>
    </location>
</feature>
<organism evidence="3 4">
    <name type="scientific">Sulfuricaulis limicola</name>
    <dbReference type="NCBI Taxonomy" id="1620215"/>
    <lineage>
        <taxon>Bacteria</taxon>
        <taxon>Pseudomonadati</taxon>
        <taxon>Pseudomonadota</taxon>
        <taxon>Gammaproteobacteria</taxon>
        <taxon>Acidiferrobacterales</taxon>
        <taxon>Acidiferrobacteraceae</taxon>
        <taxon>Sulfuricaulis</taxon>
    </lineage>
</organism>
<accession>A0A1B4XJ27</accession>
<dbReference type="CDD" id="cd01454">
    <property type="entry name" value="vWA_norD_type"/>
    <property type="match status" value="1"/>
</dbReference>
<protein>
    <submittedName>
        <fullName evidence="3">Nitric oxide reductase activation protein</fullName>
    </submittedName>
</protein>
<dbReference type="KEGG" id="slim:SCL_2525"/>
<reference evidence="3 4" key="1">
    <citation type="submission" date="2015-05" db="EMBL/GenBank/DDBJ databases">
        <title>Complete genome sequence of a sulfur-oxidizing gammaproteobacterium strain HA5.</title>
        <authorList>
            <person name="Miura A."/>
            <person name="Kojima H."/>
            <person name="Fukui M."/>
        </authorList>
    </citation>
    <scope>NUCLEOTIDE SEQUENCE [LARGE SCALE GENOMIC DNA]</scope>
    <source>
        <strain evidence="3 4">HA5</strain>
    </source>
</reference>
<dbReference type="PANTHER" id="PTHR41248">
    <property type="entry name" value="NORD PROTEIN"/>
    <property type="match status" value="1"/>
</dbReference>
<dbReference type="InterPro" id="IPR036465">
    <property type="entry name" value="vWFA_dom_sf"/>
</dbReference>
<dbReference type="InterPro" id="IPR002035">
    <property type="entry name" value="VWF_A"/>
</dbReference>
<evidence type="ECO:0000313" key="4">
    <source>
        <dbReference type="Proteomes" id="UP000243180"/>
    </source>
</evidence>
<dbReference type="OrthoDB" id="9758211at2"/>
<dbReference type="SMART" id="SM00327">
    <property type="entry name" value="VWA"/>
    <property type="match status" value="1"/>
</dbReference>
<evidence type="ECO:0000256" key="1">
    <source>
        <dbReference type="SAM" id="MobiDB-lite"/>
    </source>
</evidence>
<dbReference type="PANTHER" id="PTHR41248:SF1">
    <property type="entry name" value="NORD PROTEIN"/>
    <property type="match status" value="1"/>
</dbReference>
<evidence type="ECO:0000259" key="2">
    <source>
        <dbReference type="PROSITE" id="PS50234"/>
    </source>
</evidence>
<gene>
    <name evidence="3" type="ORF">SCL_2525</name>
</gene>
<dbReference type="InterPro" id="IPR051928">
    <property type="entry name" value="NorD/CobT"/>
</dbReference>
<proteinExistence type="predicted"/>
<dbReference type="PROSITE" id="PS50234">
    <property type="entry name" value="VWFA"/>
    <property type="match status" value="1"/>
</dbReference>
<dbReference type="InParanoid" id="A0A1B4XJ27"/>
<dbReference type="Proteomes" id="UP000243180">
    <property type="component" value="Chromosome"/>
</dbReference>